<comment type="similarity">
    <text evidence="3">Belongs to the ustYa family.</text>
</comment>
<dbReference type="PANTHER" id="PTHR33365:SF11">
    <property type="entry name" value="TAT PATHWAY SIGNAL SEQUENCE"/>
    <property type="match status" value="1"/>
</dbReference>
<dbReference type="InterPro" id="IPR021765">
    <property type="entry name" value="UstYa-like"/>
</dbReference>
<evidence type="ECO:0000256" key="3">
    <source>
        <dbReference type="ARBA" id="ARBA00035112"/>
    </source>
</evidence>
<dbReference type="Pfam" id="PF11807">
    <property type="entry name" value="UstYa"/>
    <property type="match status" value="1"/>
</dbReference>
<gene>
    <name evidence="4" type="ORF">L207DRAFT_574855</name>
</gene>
<accession>A0A2J6SBP0</accession>
<dbReference type="AlphaFoldDB" id="A0A2J6SBP0"/>
<keyword evidence="2" id="KW-0560">Oxidoreductase</keyword>
<dbReference type="GO" id="GO:0016491">
    <property type="term" value="F:oxidoreductase activity"/>
    <property type="evidence" value="ECO:0007669"/>
    <property type="project" value="UniProtKB-KW"/>
</dbReference>
<evidence type="ECO:0008006" key="6">
    <source>
        <dbReference type="Google" id="ProtNLM"/>
    </source>
</evidence>
<dbReference type="EMBL" id="KZ613937">
    <property type="protein sequence ID" value="PMD48174.1"/>
    <property type="molecule type" value="Genomic_DNA"/>
</dbReference>
<evidence type="ECO:0000313" key="4">
    <source>
        <dbReference type="EMBL" id="PMD48174.1"/>
    </source>
</evidence>
<name>A0A2J6SBP0_HYAVF</name>
<protein>
    <recommendedName>
        <fullName evidence="6">Oxidase ustYa</fullName>
    </recommendedName>
</protein>
<proteinExistence type="inferred from homology"/>
<organism evidence="4 5">
    <name type="scientific">Hyaloscypha variabilis (strain UAMH 11265 / GT02V1 / F)</name>
    <name type="common">Meliniomyces variabilis</name>
    <dbReference type="NCBI Taxonomy" id="1149755"/>
    <lineage>
        <taxon>Eukaryota</taxon>
        <taxon>Fungi</taxon>
        <taxon>Dikarya</taxon>
        <taxon>Ascomycota</taxon>
        <taxon>Pezizomycotina</taxon>
        <taxon>Leotiomycetes</taxon>
        <taxon>Helotiales</taxon>
        <taxon>Hyaloscyphaceae</taxon>
        <taxon>Hyaloscypha</taxon>
        <taxon>Hyaloscypha variabilis</taxon>
    </lineage>
</organism>
<reference evidence="4 5" key="1">
    <citation type="submission" date="2016-04" db="EMBL/GenBank/DDBJ databases">
        <title>A degradative enzymes factory behind the ericoid mycorrhizal symbiosis.</title>
        <authorList>
            <consortium name="DOE Joint Genome Institute"/>
            <person name="Martino E."/>
            <person name="Morin E."/>
            <person name="Grelet G."/>
            <person name="Kuo A."/>
            <person name="Kohler A."/>
            <person name="Daghino S."/>
            <person name="Barry K."/>
            <person name="Choi C."/>
            <person name="Cichocki N."/>
            <person name="Clum A."/>
            <person name="Copeland A."/>
            <person name="Hainaut M."/>
            <person name="Haridas S."/>
            <person name="Labutti K."/>
            <person name="Lindquist E."/>
            <person name="Lipzen A."/>
            <person name="Khouja H.-R."/>
            <person name="Murat C."/>
            <person name="Ohm R."/>
            <person name="Olson A."/>
            <person name="Spatafora J."/>
            <person name="Veneault-Fourrey C."/>
            <person name="Henrissat B."/>
            <person name="Grigoriev I."/>
            <person name="Martin F."/>
            <person name="Perotto S."/>
        </authorList>
    </citation>
    <scope>NUCLEOTIDE SEQUENCE [LARGE SCALE GENOMIC DNA]</scope>
    <source>
        <strain evidence="4 5">F</strain>
    </source>
</reference>
<evidence type="ECO:0000256" key="2">
    <source>
        <dbReference type="ARBA" id="ARBA00023002"/>
    </source>
</evidence>
<dbReference type="OrthoDB" id="3687641at2759"/>
<evidence type="ECO:0000256" key="1">
    <source>
        <dbReference type="ARBA" id="ARBA00004685"/>
    </source>
</evidence>
<keyword evidence="5" id="KW-1185">Reference proteome</keyword>
<dbReference type="Proteomes" id="UP000235786">
    <property type="component" value="Unassembled WGS sequence"/>
</dbReference>
<evidence type="ECO:0000313" key="5">
    <source>
        <dbReference type="Proteomes" id="UP000235786"/>
    </source>
</evidence>
<comment type="pathway">
    <text evidence="1">Mycotoxin biosynthesis.</text>
</comment>
<dbReference type="PANTHER" id="PTHR33365">
    <property type="entry name" value="YALI0B05434P"/>
    <property type="match status" value="1"/>
</dbReference>
<dbReference type="GO" id="GO:0043386">
    <property type="term" value="P:mycotoxin biosynthetic process"/>
    <property type="evidence" value="ECO:0007669"/>
    <property type="project" value="InterPro"/>
</dbReference>
<dbReference type="STRING" id="1149755.A0A2J6SBP0"/>
<sequence>MATEPRYENLQLDDHDDSSITEVEESLMGDEKQMHRDEFRQRYTKKSKRRTCLTILNQARWFLDTILLLVIVGLLLRNQSENAIPKNSEHEVGGDMTGVGPHFSTEVKTFHINQTFAPYNTSEFFRKEVLTAWNELMPHGIGFQWVNDTHRYHDLPHPIIWPNKTVFTTSMTHQLHCLFAVVETYSGLKSNTSLPEDHHWHMIHCFDYMRQAIMCSADMALEGLETTFPDHNGGSDGWDSKHVCRNYDEVIGYLERVRAYDDQQIY</sequence>